<dbReference type="Proteomes" id="UP000315295">
    <property type="component" value="Unassembled WGS sequence"/>
</dbReference>
<gene>
    <name evidence="2" type="ORF">C1H46_039580</name>
</gene>
<evidence type="ECO:0000256" key="1">
    <source>
        <dbReference type="SAM" id="MobiDB-lite"/>
    </source>
</evidence>
<protein>
    <submittedName>
        <fullName evidence="2">Uncharacterized protein</fullName>
    </submittedName>
</protein>
<feature type="region of interest" description="Disordered" evidence="1">
    <location>
        <begin position="1"/>
        <end position="21"/>
    </location>
</feature>
<dbReference type="EMBL" id="VIEB01001146">
    <property type="protein sequence ID" value="TQD74875.1"/>
    <property type="molecule type" value="Genomic_DNA"/>
</dbReference>
<proteinExistence type="predicted"/>
<name>A0A540KKY1_MALBA</name>
<organism evidence="2 3">
    <name type="scientific">Malus baccata</name>
    <name type="common">Siberian crab apple</name>
    <name type="synonym">Pyrus baccata</name>
    <dbReference type="NCBI Taxonomy" id="106549"/>
    <lineage>
        <taxon>Eukaryota</taxon>
        <taxon>Viridiplantae</taxon>
        <taxon>Streptophyta</taxon>
        <taxon>Embryophyta</taxon>
        <taxon>Tracheophyta</taxon>
        <taxon>Spermatophyta</taxon>
        <taxon>Magnoliopsida</taxon>
        <taxon>eudicotyledons</taxon>
        <taxon>Gunneridae</taxon>
        <taxon>Pentapetalae</taxon>
        <taxon>rosids</taxon>
        <taxon>fabids</taxon>
        <taxon>Rosales</taxon>
        <taxon>Rosaceae</taxon>
        <taxon>Amygdaloideae</taxon>
        <taxon>Maleae</taxon>
        <taxon>Malus</taxon>
    </lineage>
</organism>
<dbReference type="AlphaFoldDB" id="A0A540KKY1"/>
<evidence type="ECO:0000313" key="3">
    <source>
        <dbReference type="Proteomes" id="UP000315295"/>
    </source>
</evidence>
<keyword evidence="3" id="KW-1185">Reference proteome</keyword>
<reference evidence="2 3" key="1">
    <citation type="journal article" date="2019" name="G3 (Bethesda)">
        <title>Sequencing of a Wild Apple (Malus baccata) Genome Unravels the Differences Between Cultivated and Wild Apple Species Regarding Disease Resistance and Cold Tolerance.</title>
        <authorList>
            <person name="Chen X."/>
        </authorList>
    </citation>
    <scope>NUCLEOTIDE SEQUENCE [LARGE SCALE GENOMIC DNA]</scope>
    <source>
        <strain evidence="3">cv. Shandingzi</strain>
        <tissue evidence="2">Leaves</tissue>
    </source>
</reference>
<evidence type="ECO:0000313" key="2">
    <source>
        <dbReference type="EMBL" id="TQD74875.1"/>
    </source>
</evidence>
<accession>A0A540KKY1</accession>
<sequence length="85" mass="9203">MEKLIQEAPDGTPPGSLQVPLNDEVGSMVENLGKKGKSVNGVGIFPRMDTSNCVSSMPSSSELTEMKDQIKFLSTSFVNLEKENK</sequence>
<comment type="caution">
    <text evidence="2">The sequence shown here is derived from an EMBL/GenBank/DDBJ whole genome shotgun (WGS) entry which is preliminary data.</text>
</comment>